<keyword evidence="17" id="KW-1208">Phospholipid metabolism</keyword>
<evidence type="ECO:0000256" key="12">
    <source>
        <dbReference type="ARBA" id="ARBA00022842"/>
    </source>
</evidence>
<keyword evidence="20" id="KW-1185">Reference proteome</keyword>
<comment type="similarity">
    <text evidence="5">Belongs to the TAM41 family.</text>
</comment>
<evidence type="ECO:0000256" key="1">
    <source>
        <dbReference type="ARBA" id="ARBA00001946"/>
    </source>
</evidence>
<evidence type="ECO:0000256" key="5">
    <source>
        <dbReference type="ARBA" id="ARBA00005458"/>
    </source>
</evidence>
<dbReference type="EMBL" id="JANAVB010027397">
    <property type="protein sequence ID" value="KAJ6818113.1"/>
    <property type="molecule type" value="Genomic_DNA"/>
</dbReference>
<keyword evidence="11" id="KW-0999">Mitochondrion inner membrane</keyword>
<keyword evidence="8" id="KW-0444">Lipid biosynthesis</keyword>
<dbReference type="PANTHER" id="PTHR13619">
    <property type="entry name" value="PHOSPHATIDATE CYTIDYLYLTRANSFERASE, MITOCHONDRIAL"/>
    <property type="match status" value="1"/>
</dbReference>
<evidence type="ECO:0000256" key="2">
    <source>
        <dbReference type="ARBA" id="ARBA00004443"/>
    </source>
</evidence>
<organism evidence="19 20">
    <name type="scientific">Iris pallida</name>
    <name type="common">Sweet iris</name>
    <dbReference type="NCBI Taxonomy" id="29817"/>
    <lineage>
        <taxon>Eukaryota</taxon>
        <taxon>Viridiplantae</taxon>
        <taxon>Streptophyta</taxon>
        <taxon>Embryophyta</taxon>
        <taxon>Tracheophyta</taxon>
        <taxon>Spermatophyta</taxon>
        <taxon>Magnoliopsida</taxon>
        <taxon>Liliopsida</taxon>
        <taxon>Asparagales</taxon>
        <taxon>Iridaceae</taxon>
        <taxon>Iridoideae</taxon>
        <taxon>Irideae</taxon>
        <taxon>Iris</taxon>
    </lineage>
</organism>
<dbReference type="PANTHER" id="PTHR13619:SF0">
    <property type="entry name" value="PHOSPHATIDATE CYTIDYLYLTRANSFERASE, MITOCHONDRIAL"/>
    <property type="match status" value="1"/>
</dbReference>
<comment type="pathway">
    <text evidence="3">Phospholipid metabolism; CDP-diacylglycerol biosynthesis; CDP-diacylglycerol from sn-glycerol 3-phosphate: step 3/3.</text>
</comment>
<name>A0AAX6FP78_IRIPA</name>
<evidence type="ECO:0000313" key="19">
    <source>
        <dbReference type="EMBL" id="KAJ6818113.1"/>
    </source>
</evidence>
<protein>
    <recommendedName>
        <fullName evidence="7">Phosphatidate cytidylyltransferase, mitochondrial</fullName>
        <ecNumber evidence="6">2.7.7.41</ecNumber>
    </recommendedName>
    <alternativeName>
        <fullName evidence="18">CDP-diacylglycerol synthase</fullName>
    </alternativeName>
</protein>
<sequence>MDSKLLELAGPLQSLPPVDFCCAYGSSLLPNNEDKTSMVDYILGVADPLQWHSDNLEMNRDHYSKWMARFGPKVITWVTNGIGVGVHFNPFVEWKDKKIKYGVVGMQDLAQDILTWKNFYLSGRLQKPVRILVDNWDIRKVNIVNLKAATSAALLLSKPEFTEEDLYANICSLSYMGDLRMLFAEDKNKVKKIVHGSFESFGAMYKPMLQEYVAAGLLNCQHYASQGVFKQDCGLSATSYLLSTLPCIPQSQMAVGIGGDHGSNGAGGVATQPLISSRQEAANHVRKVLRRTVRASSLRQALSGFLAAGGSNAARYLTQKMSKSWKSRMLT</sequence>
<reference evidence="19" key="2">
    <citation type="submission" date="2023-04" db="EMBL/GenBank/DDBJ databases">
        <authorList>
            <person name="Bruccoleri R.E."/>
            <person name="Oakeley E.J."/>
            <person name="Faust A.-M."/>
            <person name="Dessus-Babus S."/>
            <person name="Altorfer M."/>
            <person name="Burckhardt D."/>
            <person name="Oertli M."/>
            <person name="Naumann U."/>
            <person name="Petersen F."/>
            <person name="Wong J."/>
        </authorList>
    </citation>
    <scope>NUCLEOTIDE SEQUENCE</scope>
    <source>
        <strain evidence="19">GSM-AAB239-AS_SAM_17_03QT</strain>
        <tissue evidence="19">Leaf</tissue>
    </source>
</reference>
<dbReference type="GO" id="GO:0032049">
    <property type="term" value="P:cardiolipin biosynthetic process"/>
    <property type="evidence" value="ECO:0007669"/>
    <property type="project" value="InterPro"/>
</dbReference>
<dbReference type="InterPro" id="IPR015222">
    <property type="entry name" value="Tam41"/>
</dbReference>
<gene>
    <name evidence="19" type="ORF">M6B38_407220</name>
</gene>
<dbReference type="GO" id="GO:0004605">
    <property type="term" value="F:phosphatidate cytidylyltransferase activity"/>
    <property type="evidence" value="ECO:0007669"/>
    <property type="project" value="UniProtKB-EC"/>
</dbReference>
<evidence type="ECO:0000256" key="4">
    <source>
        <dbReference type="ARBA" id="ARBA00005189"/>
    </source>
</evidence>
<comment type="subcellular location">
    <subcellularLocation>
        <location evidence="2">Mitochondrion inner membrane</location>
        <topology evidence="2">Peripheral membrane protein</topology>
        <orientation evidence="2">Matrix side</orientation>
    </subcellularLocation>
</comment>
<comment type="pathway">
    <text evidence="4">Lipid metabolism.</text>
</comment>
<evidence type="ECO:0000256" key="9">
    <source>
        <dbReference type="ARBA" id="ARBA00022679"/>
    </source>
</evidence>
<dbReference type="Pfam" id="PF09139">
    <property type="entry name" value="Tam41_Mmp37"/>
    <property type="match status" value="1"/>
</dbReference>
<keyword evidence="13" id="KW-0443">Lipid metabolism</keyword>
<dbReference type="GO" id="GO:0005743">
    <property type="term" value="C:mitochondrial inner membrane"/>
    <property type="evidence" value="ECO:0007669"/>
    <property type="project" value="UniProtKB-SubCell"/>
</dbReference>
<dbReference type="AlphaFoldDB" id="A0AAX6FP78"/>
<evidence type="ECO:0000256" key="7">
    <source>
        <dbReference type="ARBA" id="ARBA00018337"/>
    </source>
</evidence>
<dbReference type="Proteomes" id="UP001140949">
    <property type="component" value="Unassembled WGS sequence"/>
</dbReference>
<keyword evidence="10 19" id="KW-0548">Nucleotidyltransferase</keyword>
<keyword evidence="14" id="KW-0496">Mitochondrion</keyword>
<evidence type="ECO:0000256" key="15">
    <source>
        <dbReference type="ARBA" id="ARBA00023136"/>
    </source>
</evidence>
<evidence type="ECO:0000256" key="16">
    <source>
        <dbReference type="ARBA" id="ARBA00023209"/>
    </source>
</evidence>
<evidence type="ECO:0000256" key="10">
    <source>
        <dbReference type="ARBA" id="ARBA00022695"/>
    </source>
</evidence>
<dbReference type="EC" id="2.7.7.41" evidence="6"/>
<proteinExistence type="inferred from homology"/>
<evidence type="ECO:0000256" key="13">
    <source>
        <dbReference type="ARBA" id="ARBA00023098"/>
    </source>
</evidence>
<dbReference type="PIRSF" id="PIRSF028840">
    <property type="entry name" value="Mmp37"/>
    <property type="match status" value="1"/>
</dbReference>
<comment type="cofactor">
    <cofactor evidence="1">
        <name>Mg(2+)</name>
        <dbReference type="ChEBI" id="CHEBI:18420"/>
    </cofactor>
</comment>
<dbReference type="GO" id="GO:0016024">
    <property type="term" value="P:CDP-diacylglycerol biosynthetic process"/>
    <property type="evidence" value="ECO:0007669"/>
    <property type="project" value="TreeGrafter"/>
</dbReference>
<keyword evidence="16" id="KW-0594">Phospholipid biosynthesis</keyword>
<keyword evidence="12" id="KW-0460">Magnesium</keyword>
<evidence type="ECO:0000256" key="14">
    <source>
        <dbReference type="ARBA" id="ARBA00023128"/>
    </source>
</evidence>
<evidence type="ECO:0000256" key="11">
    <source>
        <dbReference type="ARBA" id="ARBA00022792"/>
    </source>
</evidence>
<evidence type="ECO:0000256" key="6">
    <source>
        <dbReference type="ARBA" id="ARBA00012487"/>
    </source>
</evidence>
<accession>A0AAX6FP78</accession>
<keyword evidence="9" id="KW-0808">Transferase</keyword>
<evidence type="ECO:0000256" key="8">
    <source>
        <dbReference type="ARBA" id="ARBA00022516"/>
    </source>
</evidence>
<evidence type="ECO:0000256" key="18">
    <source>
        <dbReference type="ARBA" id="ARBA00029893"/>
    </source>
</evidence>
<evidence type="ECO:0000256" key="3">
    <source>
        <dbReference type="ARBA" id="ARBA00005119"/>
    </source>
</evidence>
<evidence type="ECO:0000313" key="20">
    <source>
        <dbReference type="Proteomes" id="UP001140949"/>
    </source>
</evidence>
<evidence type="ECO:0000256" key="17">
    <source>
        <dbReference type="ARBA" id="ARBA00023264"/>
    </source>
</evidence>
<keyword evidence="15" id="KW-0472">Membrane</keyword>
<reference evidence="19" key="1">
    <citation type="journal article" date="2023" name="GigaByte">
        <title>Genome assembly of the bearded iris, Iris pallida Lam.</title>
        <authorList>
            <person name="Bruccoleri R.E."/>
            <person name="Oakeley E.J."/>
            <person name="Faust A.M.E."/>
            <person name="Altorfer M."/>
            <person name="Dessus-Babus S."/>
            <person name="Burckhardt D."/>
            <person name="Oertli M."/>
            <person name="Naumann U."/>
            <person name="Petersen F."/>
            <person name="Wong J."/>
        </authorList>
    </citation>
    <scope>NUCLEOTIDE SEQUENCE</scope>
    <source>
        <strain evidence="19">GSM-AAB239-AS_SAM_17_03QT</strain>
    </source>
</reference>
<comment type="caution">
    <text evidence="19">The sequence shown here is derived from an EMBL/GenBank/DDBJ whole genome shotgun (WGS) entry which is preliminary data.</text>
</comment>